<name>A0A5P6VLJ4_PSEXY</name>
<dbReference type="KEGG" id="pxv:FXF36_00820"/>
<dbReference type="AlphaFoldDB" id="A0A5P6VLJ4"/>
<accession>A0A5P6VLJ4</accession>
<evidence type="ECO:0000313" key="1">
    <source>
        <dbReference type="EMBL" id="QFJ53513.1"/>
    </source>
</evidence>
<dbReference type="EMBL" id="CP043028">
    <property type="protein sequence ID" value="QFJ53513.1"/>
    <property type="molecule type" value="Genomic_DNA"/>
</dbReference>
<dbReference type="Proteomes" id="UP000327030">
    <property type="component" value="Chromosome 1"/>
</dbReference>
<reference evidence="2" key="1">
    <citation type="submission" date="2019-08" db="EMBL/GenBank/DDBJ databases">
        <title>Complete Genome Sequence of the Polysaccharide-Degrading Rumen Bacterium Pseudobutyrivibrio xylanivorans MA3014.</title>
        <authorList>
            <person name="Palevich N."/>
            <person name="Maclean P.H."/>
            <person name="Kelly W.J."/>
            <person name="Leahy S.C."/>
            <person name="Rakonjac J."/>
            <person name="Attwood G.T."/>
        </authorList>
    </citation>
    <scope>NUCLEOTIDE SEQUENCE [LARGE SCALE GENOMIC DNA]</scope>
    <source>
        <strain evidence="2">MA3014</strain>
    </source>
</reference>
<protein>
    <submittedName>
        <fullName evidence="1">Uncharacterized protein</fullName>
    </submittedName>
</protein>
<dbReference type="RefSeq" id="WP_151622017.1">
    <property type="nucleotide sequence ID" value="NZ_CP043028.1"/>
</dbReference>
<dbReference type="OrthoDB" id="1744393at2"/>
<sequence>MMNGSTLENARIVSHTNYSARDDINRNNSNPVVVTNGTVYVKGNVYIKGDEAADYGVGQKGLAVKGKLVVPDGSVLAVFGGGESQLSSMGGDAITLNNGTIYGDGKVIAVGGFGMNLTGNRDILGGGAAVSGIGTIDTDRAYLEGGYSFEKETQPINGNITLSYRTDRNLVTGKCIMGTEETTSPNYWHGTGDSDGICPDLSKYVVEDNAPIRRHSYRNSYWYPSYGCSYYNWYSNYLFNTIMWYWFF</sequence>
<gene>
    <name evidence="1" type="ORF">FXF36_00820</name>
</gene>
<organism evidence="1 2">
    <name type="scientific">Pseudobutyrivibrio xylanivorans</name>
    <dbReference type="NCBI Taxonomy" id="185007"/>
    <lineage>
        <taxon>Bacteria</taxon>
        <taxon>Bacillati</taxon>
        <taxon>Bacillota</taxon>
        <taxon>Clostridia</taxon>
        <taxon>Lachnospirales</taxon>
        <taxon>Lachnospiraceae</taxon>
        <taxon>Pseudobutyrivibrio</taxon>
    </lineage>
</organism>
<proteinExistence type="predicted"/>
<evidence type="ECO:0000313" key="2">
    <source>
        <dbReference type="Proteomes" id="UP000327030"/>
    </source>
</evidence>